<keyword evidence="2" id="KW-0067">ATP-binding</keyword>
<evidence type="ECO:0000313" key="5">
    <source>
        <dbReference type="EMBL" id="RMA77636.1"/>
    </source>
</evidence>
<dbReference type="PROSITE" id="PS00455">
    <property type="entry name" value="AMP_BINDING"/>
    <property type="match status" value="1"/>
</dbReference>
<dbReference type="Pfam" id="PF23562">
    <property type="entry name" value="AMP-binding_C_3"/>
    <property type="match status" value="1"/>
</dbReference>
<dbReference type="PRINTS" id="PR00154">
    <property type="entry name" value="AMPBINDING"/>
</dbReference>
<dbReference type="InterPro" id="IPR045851">
    <property type="entry name" value="AMP-bd_C_sf"/>
</dbReference>
<dbReference type="Pfam" id="PF00501">
    <property type="entry name" value="AMP-binding"/>
    <property type="match status" value="1"/>
</dbReference>
<dbReference type="AlphaFoldDB" id="A0A3L9ZYV8"/>
<dbReference type="PANTHER" id="PTHR43272:SF33">
    <property type="entry name" value="AMP-BINDING DOMAIN-CONTAINING PROTEIN-RELATED"/>
    <property type="match status" value="1"/>
</dbReference>
<accession>A0A3L9ZYV8</accession>
<comment type="catalytic activity">
    <reaction evidence="3">
        <text>a long-chain fatty acid + ATP + CoA = a long-chain fatty acyl-CoA + AMP + diphosphate</text>
        <dbReference type="Rhea" id="RHEA:15421"/>
        <dbReference type="ChEBI" id="CHEBI:30616"/>
        <dbReference type="ChEBI" id="CHEBI:33019"/>
        <dbReference type="ChEBI" id="CHEBI:57287"/>
        <dbReference type="ChEBI" id="CHEBI:57560"/>
        <dbReference type="ChEBI" id="CHEBI:83139"/>
        <dbReference type="ChEBI" id="CHEBI:456215"/>
        <dbReference type="EC" id="6.2.1.3"/>
    </reaction>
    <physiologicalReaction direction="left-to-right" evidence="3">
        <dbReference type="Rhea" id="RHEA:15422"/>
    </physiologicalReaction>
</comment>
<dbReference type="EMBL" id="REFJ01000007">
    <property type="protein sequence ID" value="RMA77636.1"/>
    <property type="molecule type" value="Genomic_DNA"/>
</dbReference>
<dbReference type="InterPro" id="IPR020845">
    <property type="entry name" value="AMP-binding_CS"/>
</dbReference>
<dbReference type="GO" id="GO:0004467">
    <property type="term" value="F:long-chain fatty acid-CoA ligase activity"/>
    <property type="evidence" value="ECO:0007669"/>
    <property type="project" value="UniProtKB-EC"/>
</dbReference>
<evidence type="ECO:0000256" key="2">
    <source>
        <dbReference type="ARBA" id="ARBA00022840"/>
    </source>
</evidence>
<evidence type="ECO:0000256" key="3">
    <source>
        <dbReference type="ARBA" id="ARBA00024484"/>
    </source>
</evidence>
<dbReference type="OrthoDB" id="9803968at2"/>
<dbReference type="Gene3D" id="3.30.300.30">
    <property type="match status" value="1"/>
</dbReference>
<dbReference type="GO" id="GO:0005524">
    <property type="term" value="F:ATP binding"/>
    <property type="evidence" value="ECO:0007669"/>
    <property type="project" value="UniProtKB-KW"/>
</dbReference>
<dbReference type="InterPro" id="IPR020459">
    <property type="entry name" value="AMP-binding"/>
</dbReference>
<keyword evidence="1" id="KW-0547">Nucleotide-binding</keyword>
<keyword evidence="6" id="KW-1185">Reference proteome</keyword>
<dbReference type="InterPro" id="IPR042099">
    <property type="entry name" value="ANL_N_sf"/>
</dbReference>
<evidence type="ECO:0000313" key="6">
    <source>
        <dbReference type="Proteomes" id="UP000267187"/>
    </source>
</evidence>
<organism evidence="5 6">
    <name type="scientific">Umboniibacter marinipuniceus</name>
    <dbReference type="NCBI Taxonomy" id="569599"/>
    <lineage>
        <taxon>Bacteria</taxon>
        <taxon>Pseudomonadati</taxon>
        <taxon>Pseudomonadota</taxon>
        <taxon>Gammaproteobacteria</taxon>
        <taxon>Cellvibrionales</taxon>
        <taxon>Cellvibrionaceae</taxon>
        <taxon>Umboniibacter</taxon>
    </lineage>
</organism>
<dbReference type="PANTHER" id="PTHR43272">
    <property type="entry name" value="LONG-CHAIN-FATTY-ACID--COA LIGASE"/>
    <property type="match status" value="1"/>
</dbReference>
<reference evidence="5 6" key="1">
    <citation type="submission" date="2018-10" db="EMBL/GenBank/DDBJ databases">
        <title>Genomic Encyclopedia of Type Strains, Phase IV (KMG-IV): sequencing the most valuable type-strain genomes for metagenomic binning, comparative biology and taxonomic classification.</title>
        <authorList>
            <person name="Goeker M."/>
        </authorList>
    </citation>
    <scope>NUCLEOTIDE SEQUENCE [LARGE SCALE GENOMIC DNA]</scope>
    <source>
        <strain evidence="5 6">DSM 25080</strain>
    </source>
</reference>
<evidence type="ECO:0000259" key="4">
    <source>
        <dbReference type="Pfam" id="PF00501"/>
    </source>
</evidence>
<dbReference type="InterPro" id="IPR000873">
    <property type="entry name" value="AMP-dep_synth/lig_dom"/>
</dbReference>
<dbReference type="Gene3D" id="3.40.50.12780">
    <property type="entry name" value="N-terminal domain of ligase-like"/>
    <property type="match status" value="1"/>
</dbReference>
<sequence>MLMSNYRPLASLAQHVATQPNAPFLHQPFNREWTSYTFSEVDEQSSKMAAALLQLGLEKGDRVAILGKNCAEWIMADLAIMKAGLISVPIYFSAGADTIDYVIEHSEAKAVFVGKLDNYDHVAGVFAGGIKTISFPYPMPACDLRWQDLIAVTPAIEQPYQPSDDDLLSIIYTSGSTGKPKGVMISFGNCQAIGVASAEISGDAYTNADRVVSYLPLAHIAERGLVELTALHSGMQIFFVESLDTFREDICHAEPTVFFAVPRIWLKIQLQVLDKIGPDRFAKLIKIPLVGKLLAKKVRKTLGLHKARVIISGSAPISPDVLKWYHQVGLPISEGWAMSETSCVGTINLPFRVEDIGSIGRPLPGADIKLSEDGEILIRGAFITPGYFKNPEATAETMDGEWLKTGDLGRFRASGALEIIGRVKEQFKTSKGKYVSPVGIESLLSAFPQIEQVCVMGSGLPQPIALVVLAEGIPCNAETLEAIAGEANLKLEAHERLDAVIVCSQPWLIENGLLTPTMKLKRDAIEKCHQPTVDGYQRSANKVDVIYEP</sequence>
<feature type="domain" description="AMP-dependent synthetase/ligase" evidence="4">
    <location>
        <begin position="13"/>
        <end position="388"/>
    </location>
</feature>
<gene>
    <name evidence="5" type="ORF">DFR27_2456</name>
</gene>
<dbReference type="SUPFAM" id="SSF56801">
    <property type="entry name" value="Acetyl-CoA synthetase-like"/>
    <property type="match status" value="1"/>
</dbReference>
<proteinExistence type="predicted"/>
<dbReference type="GO" id="GO:0016020">
    <property type="term" value="C:membrane"/>
    <property type="evidence" value="ECO:0007669"/>
    <property type="project" value="TreeGrafter"/>
</dbReference>
<evidence type="ECO:0000256" key="1">
    <source>
        <dbReference type="ARBA" id="ARBA00022741"/>
    </source>
</evidence>
<dbReference type="Proteomes" id="UP000267187">
    <property type="component" value="Unassembled WGS sequence"/>
</dbReference>
<protein>
    <submittedName>
        <fullName evidence="5">Long-subunit acyl-CoA synthetase (AMP-forming)</fullName>
    </submittedName>
</protein>
<comment type="caution">
    <text evidence="5">The sequence shown here is derived from an EMBL/GenBank/DDBJ whole genome shotgun (WGS) entry which is preliminary data.</text>
</comment>
<name>A0A3L9ZYV8_9GAMM</name>